<evidence type="ECO:0000259" key="4">
    <source>
        <dbReference type="Pfam" id="PF01420"/>
    </source>
</evidence>
<dbReference type="OrthoDB" id="9795776at2"/>
<dbReference type="InterPro" id="IPR052021">
    <property type="entry name" value="Type-I_RS_S_subunit"/>
</dbReference>
<proteinExistence type="inferred from homology"/>
<dbReference type="CDD" id="cd16961">
    <property type="entry name" value="RMtype1_S_TRD-CR_like"/>
    <property type="match status" value="1"/>
</dbReference>
<reference evidence="5 6" key="1">
    <citation type="submission" date="2019-09" db="EMBL/GenBank/DDBJ databases">
        <title>Draft genome sequence assemblies of isolates from the urinary tract.</title>
        <authorList>
            <person name="Mores C.R."/>
            <person name="Putonti C."/>
            <person name="Wolfe A.J."/>
        </authorList>
    </citation>
    <scope>NUCLEOTIDE SEQUENCE [LARGE SCALE GENOMIC DNA]</scope>
    <source>
        <strain evidence="5 6">UMB623</strain>
    </source>
</reference>
<dbReference type="Gene3D" id="3.90.220.20">
    <property type="entry name" value="DNA methylase specificity domains"/>
    <property type="match status" value="1"/>
</dbReference>
<accession>A0A5N1GDF4</accession>
<dbReference type="Proteomes" id="UP000327148">
    <property type="component" value="Unassembled WGS sequence"/>
</dbReference>
<sequence length="210" mass="24561">MTLEQEKIEKLELLKQAYENKIFDPNFTSKNWSYKKIGDLFEERKIRSAKGELLSVTIENGVVKASEIDRTINASSDRSNYKLVEPNDIAYNSMRMWQGACGASNYEGIVSPAYTVLVPKEDVNSKFFEYYFKSPYMLYQFASFSQGLTSDTWNLKYPIIKDIEIYVPNINEQNQIESFLSTYYGLIKQNQKRIDLYDQVKYCLLNKLFI</sequence>
<evidence type="ECO:0000313" key="6">
    <source>
        <dbReference type="Proteomes" id="UP000327148"/>
    </source>
</evidence>
<protein>
    <submittedName>
        <fullName evidence="5">Restriction endonuclease subunit S</fullName>
    </submittedName>
</protein>
<gene>
    <name evidence="5" type="ORF">F6I03_09660</name>
</gene>
<dbReference type="Pfam" id="PF01420">
    <property type="entry name" value="Methylase_S"/>
    <property type="match status" value="1"/>
</dbReference>
<keyword evidence="5" id="KW-0540">Nuclease</keyword>
<dbReference type="PANTHER" id="PTHR30408:SF12">
    <property type="entry name" value="TYPE I RESTRICTION ENZYME MJAVIII SPECIFICITY SUBUNIT"/>
    <property type="match status" value="1"/>
</dbReference>
<evidence type="ECO:0000256" key="2">
    <source>
        <dbReference type="ARBA" id="ARBA00022747"/>
    </source>
</evidence>
<dbReference type="SUPFAM" id="SSF116734">
    <property type="entry name" value="DNA methylase specificity domain"/>
    <property type="match status" value="1"/>
</dbReference>
<keyword evidence="5" id="KW-0255">Endonuclease</keyword>
<feature type="domain" description="Type I restriction modification DNA specificity" evidence="4">
    <location>
        <begin position="30"/>
        <end position="193"/>
    </location>
</feature>
<dbReference type="InterPro" id="IPR044946">
    <property type="entry name" value="Restrct_endonuc_typeI_TRD_sf"/>
</dbReference>
<evidence type="ECO:0000313" key="5">
    <source>
        <dbReference type="EMBL" id="KAA9298993.1"/>
    </source>
</evidence>
<keyword evidence="2" id="KW-0680">Restriction system</keyword>
<evidence type="ECO:0000256" key="3">
    <source>
        <dbReference type="ARBA" id="ARBA00023125"/>
    </source>
</evidence>
<dbReference type="PANTHER" id="PTHR30408">
    <property type="entry name" value="TYPE-1 RESTRICTION ENZYME ECOKI SPECIFICITY PROTEIN"/>
    <property type="match status" value="1"/>
</dbReference>
<comment type="caution">
    <text evidence="5">The sequence shown here is derived from an EMBL/GenBank/DDBJ whole genome shotgun (WGS) entry which is preliminary data.</text>
</comment>
<dbReference type="AlphaFoldDB" id="A0A5N1GDF4"/>
<organism evidence="5 6">
    <name type="scientific">Aerococcus sanguinicola</name>
    <dbReference type="NCBI Taxonomy" id="119206"/>
    <lineage>
        <taxon>Bacteria</taxon>
        <taxon>Bacillati</taxon>
        <taxon>Bacillota</taxon>
        <taxon>Bacilli</taxon>
        <taxon>Lactobacillales</taxon>
        <taxon>Aerococcaceae</taxon>
        <taxon>Aerococcus</taxon>
    </lineage>
</organism>
<evidence type="ECO:0000256" key="1">
    <source>
        <dbReference type="ARBA" id="ARBA00010923"/>
    </source>
</evidence>
<dbReference type="GO" id="GO:0003677">
    <property type="term" value="F:DNA binding"/>
    <property type="evidence" value="ECO:0007669"/>
    <property type="project" value="UniProtKB-KW"/>
</dbReference>
<comment type="similarity">
    <text evidence="1">Belongs to the type-I restriction system S methylase family.</text>
</comment>
<dbReference type="InterPro" id="IPR000055">
    <property type="entry name" value="Restrct_endonuc_typeI_TRD"/>
</dbReference>
<keyword evidence="5" id="KW-0378">Hydrolase</keyword>
<name>A0A5N1GDF4_9LACT</name>
<keyword evidence="3" id="KW-0238">DNA-binding</keyword>
<dbReference type="EMBL" id="VYWO01000012">
    <property type="protein sequence ID" value="KAA9298993.1"/>
    <property type="molecule type" value="Genomic_DNA"/>
</dbReference>
<dbReference type="GO" id="GO:0009307">
    <property type="term" value="P:DNA restriction-modification system"/>
    <property type="evidence" value="ECO:0007669"/>
    <property type="project" value="UniProtKB-KW"/>
</dbReference>
<dbReference type="GO" id="GO:0004519">
    <property type="term" value="F:endonuclease activity"/>
    <property type="evidence" value="ECO:0007669"/>
    <property type="project" value="UniProtKB-KW"/>
</dbReference>